<reference evidence="7" key="2">
    <citation type="journal article" date="2021" name="PeerJ">
        <title>Extensive microbial diversity within the chicken gut microbiome revealed by metagenomics and culture.</title>
        <authorList>
            <person name="Gilroy R."/>
            <person name="Ravi A."/>
            <person name="Getino M."/>
            <person name="Pursley I."/>
            <person name="Horton D.L."/>
            <person name="Alikhan N.F."/>
            <person name="Baker D."/>
            <person name="Gharbi K."/>
            <person name="Hall N."/>
            <person name="Watson M."/>
            <person name="Adriaenssens E.M."/>
            <person name="Foster-Nyarko E."/>
            <person name="Jarju S."/>
            <person name="Secka A."/>
            <person name="Antonio M."/>
            <person name="Oren A."/>
            <person name="Chaudhuri R.R."/>
            <person name="La Ragione R."/>
            <person name="Hildebrand F."/>
            <person name="Pallen M.J."/>
        </authorList>
    </citation>
    <scope>NUCLEOTIDE SEQUENCE</scope>
    <source>
        <strain evidence="7">F6-4510</strain>
    </source>
</reference>
<feature type="transmembrane region" description="Helical" evidence="6">
    <location>
        <begin position="327"/>
        <end position="345"/>
    </location>
</feature>
<evidence type="ECO:0000313" key="7">
    <source>
        <dbReference type="EMBL" id="MBO8434484.1"/>
    </source>
</evidence>
<keyword evidence="5 6" id="KW-0472">Membrane</keyword>
<feature type="transmembrane region" description="Helical" evidence="6">
    <location>
        <begin position="35"/>
        <end position="53"/>
    </location>
</feature>
<evidence type="ECO:0000313" key="8">
    <source>
        <dbReference type="Proteomes" id="UP000823611"/>
    </source>
</evidence>
<proteinExistence type="inferred from homology"/>
<evidence type="ECO:0000256" key="3">
    <source>
        <dbReference type="ARBA" id="ARBA00022692"/>
    </source>
</evidence>
<dbReference type="NCBIfam" id="TIGR02872">
    <property type="entry name" value="spore_ytvI"/>
    <property type="match status" value="1"/>
</dbReference>
<feature type="transmembrane region" description="Helical" evidence="6">
    <location>
        <begin position="222"/>
        <end position="245"/>
    </location>
</feature>
<feature type="transmembrane region" description="Helical" evidence="6">
    <location>
        <begin position="265"/>
        <end position="291"/>
    </location>
</feature>
<keyword evidence="4 6" id="KW-1133">Transmembrane helix</keyword>
<evidence type="ECO:0000256" key="6">
    <source>
        <dbReference type="SAM" id="Phobius"/>
    </source>
</evidence>
<comment type="subcellular location">
    <subcellularLocation>
        <location evidence="1">Membrane</location>
        <topology evidence="1">Multi-pass membrane protein</topology>
    </subcellularLocation>
</comment>
<dbReference type="PANTHER" id="PTHR21716">
    <property type="entry name" value="TRANSMEMBRANE PROTEIN"/>
    <property type="match status" value="1"/>
</dbReference>
<comment type="similarity">
    <text evidence="2">Belongs to the autoinducer-2 exporter (AI-2E) (TC 2.A.86) family.</text>
</comment>
<evidence type="ECO:0000256" key="2">
    <source>
        <dbReference type="ARBA" id="ARBA00009773"/>
    </source>
</evidence>
<dbReference type="EMBL" id="JADIMX010000078">
    <property type="protein sequence ID" value="MBO8434484.1"/>
    <property type="molecule type" value="Genomic_DNA"/>
</dbReference>
<dbReference type="GO" id="GO:0055085">
    <property type="term" value="P:transmembrane transport"/>
    <property type="evidence" value="ECO:0007669"/>
    <property type="project" value="TreeGrafter"/>
</dbReference>
<dbReference type="Proteomes" id="UP000823611">
    <property type="component" value="Unassembled WGS sequence"/>
</dbReference>
<dbReference type="PANTHER" id="PTHR21716:SF68">
    <property type="entry name" value="TRANSPORT PROTEIN YTVI-RELATED"/>
    <property type="match status" value="1"/>
</dbReference>
<feature type="transmembrane region" description="Helical" evidence="6">
    <location>
        <begin position="65"/>
        <end position="88"/>
    </location>
</feature>
<evidence type="ECO:0000256" key="4">
    <source>
        <dbReference type="ARBA" id="ARBA00022989"/>
    </source>
</evidence>
<evidence type="ECO:0000256" key="5">
    <source>
        <dbReference type="ARBA" id="ARBA00023136"/>
    </source>
</evidence>
<feature type="transmembrane region" description="Helical" evidence="6">
    <location>
        <begin position="12"/>
        <end position="29"/>
    </location>
</feature>
<protein>
    <submittedName>
        <fullName evidence="7">Sporulation integral membrane protein YtvI</fullName>
    </submittedName>
</protein>
<name>A0A9D9DV05_9FIRM</name>
<keyword evidence="3 6" id="KW-0812">Transmembrane</keyword>
<dbReference type="InterPro" id="IPR002549">
    <property type="entry name" value="AI-2E-like"/>
</dbReference>
<accession>A0A9D9DV05</accession>
<comment type="caution">
    <text evidence="7">The sequence shown here is derived from an EMBL/GenBank/DDBJ whole genome shotgun (WGS) entry which is preliminary data.</text>
</comment>
<dbReference type="AlphaFoldDB" id="A0A9D9DV05"/>
<sequence>MEKFIKNNERLIKNISIIGLAILFSYILFDYVFKYIAPFIIGWLLSLIYNPLVDFLEKRFKVKRWLGTLIAILILIGFFSSVVTGAVLKLVSEAELFMEKLPEYIEHLKVISINLIENIENFTKNIPFINNIEIGITNINISDIITPIIKTGGSSSFTLVKAIPGFFMLVIMALLSSYFFAKDKYEIKRLIKKHLPISENNHWLIIKNKLSSSLGGYFKTQLILMCYTFTICIIGLIVIKSPYALLLSFVTSVIDALPFFGSGFILWPATVIYLFSGEYFLAVGYIVIYLIINLMRQIMQPKILGTQIGIHPLMALVSMYVGLKLLGVLGMIIGPIIAVIIQAFFEASEESERNKKTDTN</sequence>
<dbReference type="InterPro" id="IPR014227">
    <property type="entry name" value="YtvI-like"/>
</dbReference>
<organism evidence="7 8">
    <name type="scientific">Candidatus Fimicola merdigallinarum</name>
    <dbReference type="NCBI Taxonomy" id="2840819"/>
    <lineage>
        <taxon>Bacteria</taxon>
        <taxon>Bacillati</taxon>
        <taxon>Bacillota</taxon>
        <taxon>Clostridia</taxon>
        <taxon>Lachnospirales</taxon>
        <taxon>Lachnospiraceae</taxon>
        <taxon>Lachnospiraceae incertae sedis</taxon>
        <taxon>Candidatus Fimicola</taxon>
    </lineage>
</organism>
<reference evidence="7" key="1">
    <citation type="submission" date="2020-10" db="EMBL/GenBank/DDBJ databases">
        <authorList>
            <person name="Gilroy R."/>
        </authorList>
    </citation>
    <scope>NUCLEOTIDE SEQUENCE</scope>
    <source>
        <strain evidence="7">F6-4510</strain>
    </source>
</reference>
<gene>
    <name evidence="7" type="primary">ytvI</name>
    <name evidence="7" type="ORF">IAC55_04080</name>
</gene>
<dbReference type="GO" id="GO:0016020">
    <property type="term" value="C:membrane"/>
    <property type="evidence" value="ECO:0007669"/>
    <property type="project" value="UniProtKB-SubCell"/>
</dbReference>
<evidence type="ECO:0000256" key="1">
    <source>
        <dbReference type="ARBA" id="ARBA00004141"/>
    </source>
</evidence>
<dbReference type="Pfam" id="PF01594">
    <property type="entry name" value="AI-2E_transport"/>
    <property type="match status" value="1"/>
</dbReference>
<feature type="transmembrane region" description="Helical" evidence="6">
    <location>
        <begin position="162"/>
        <end position="181"/>
    </location>
</feature>